<organism evidence="2 3">
    <name type="scientific">Paxillus rubicundulus Ve08.2h10</name>
    <dbReference type="NCBI Taxonomy" id="930991"/>
    <lineage>
        <taxon>Eukaryota</taxon>
        <taxon>Fungi</taxon>
        <taxon>Dikarya</taxon>
        <taxon>Basidiomycota</taxon>
        <taxon>Agaricomycotina</taxon>
        <taxon>Agaricomycetes</taxon>
        <taxon>Agaricomycetidae</taxon>
        <taxon>Boletales</taxon>
        <taxon>Paxilineae</taxon>
        <taxon>Paxillaceae</taxon>
        <taxon>Paxillus</taxon>
    </lineage>
</organism>
<dbReference type="Proteomes" id="UP000054538">
    <property type="component" value="Unassembled WGS sequence"/>
</dbReference>
<dbReference type="EMBL" id="KN825209">
    <property type="protein sequence ID" value="KIK93153.1"/>
    <property type="molecule type" value="Genomic_DNA"/>
</dbReference>
<protein>
    <submittedName>
        <fullName evidence="2">Uncharacterized protein</fullName>
    </submittedName>
</protein>
<dbReference type="HOGENOM" id="CLU_1971256_0_0_1"/>
<evidence type="ECO:0000313" key="3">
    <source>
        <dbReference type="Proteomes" id="UP000054538"/>
    </source>
</evidence>
<sequence>MTEKQRYTGQAQHVDVISSHGLDVHNPPKASGIRIPWNGAMPASEEDIPCSGAGRVGIGTGVNGNCGQNRERRGRWQTFLSERVGLLKSKSLCHLWRESCLPMTRERRPRLRSEWNKSEGSETRKTM</sequence>
<dbReference type="AlphaFoldDB" id="A0A0D0DN16"/>
<name>A0A0D0DN16_9AGAM</name>
<keyword evidence="3" id="KW-1185">Reference proteome</keyword>
<dbReference type="InParanoid" id="A0A0D0DN16"/>
<evidence type="ECO:0000313" key="2">
    <source>
        <dbReference type="EMBL" id="KIK93153.1"/>
    </source>
</evidence>
<reference evidence="3" key="2">
    <citation type="submission" date="2015-01" db="EMBL/GenBank/DDBJ databases">
        <title>Evolutionary Origins and Diversification of the Mycorrhizal Mutualists.</title>
        <authorList>
            <consortium name="DOE Joint Genome Institute"/>
            <consortium name="Mycorrhizal Genomics Consortium"/>
            <person name="Kohler A."/>
            <person name="Kuo A."/>
            <person name="Nagy L.G."/>
            <person name="Floudas D."/>
            <person name="Copeland A."/>
            <person name="Barry K.W."/>
            <person name="Cichocki N."/>
            <person name="Veneault-Fourrey C."/>
            <person name="LaButti K."/>
            <person name="Lindquist E.A."/>
            <person name="Lipzen A."/>
            <person name="Lundell T."/>
            <person name="Morin E."/>
            <person name="Murat C."/>
            <person name="Riley R."/>
            <person name="Ohm R."/>
            <person name="Sun H."/>
            <person name="Tunlid A."/>
            <person name="Henrissat B."/>
            <person name="Grigoriev I.V."/>
            <person name="Hibbett D.S."/>
            <person name="Martin F."/>
        </authorList>
    </citation>
    <scope>NUCLEOTIDE SEQUENCE [LARGE SCALE GENOMIC DNA]</scope>
    <source>
        <strain evidence="3">Ve08.2h10</strain>
    </source>
</reference>
<gene>
    <name evidence="2" type="ORF">PAXRUDRAFT_829259</name>
</gene>
<reference evidence="2 3" key="1">
    <citation type="submission" date="2014-04" db="EMBL/GenBank/DDBJ databases">
        <authorList>
            <consortium name="DOE Joint Genome Institute"/>
            <person name="Kuo A."/>
            <person name="Kohler A."/>
            <person name="Jargeat P."/>
            <person name="Nagy L.G."/>
            <person name="Floudas D."/>
            <person name="Copeland A."/>
            <person name="Barry K.W."/>
            <person name="Cichocki N."/>
            <person name="Veneault-Fourrey C."/>
            <person name="LaButti K."/>
            <person name="Lindquist E.A."/>
            <person name="Lipzen A."/>
            <person name="Lundell T."/>
            <person name="Morin E."/>
            <person name="Murat C."/>
            <person name="Sun H."/>
            <person name="Tunlid A."/>
            <person name="Henrissat B."/>
            <person name="Grigoriev I.V."/>
            <person name="Hibbett D.S."/>
            <person name="Martin F."/>
            <person name="Nordberg H.P."/>
            <person name="Cantor M.N."/>
            <person name="Hua S.X."/>
        </authorList>
    </citation>
    <scope>NUCLEOTIDE SEQUENCE [LARGE SCALE GENOMIC DNA]</scope>
    <source>
        <strain evidence="2 3">Ve08.2h10</strain>
    </source>
</reference>
<proteinExistence type="predicted"/>
<accession>A0A0D0DN16</accession>
<feature type="compositionally biased region" description="Basic and acidic residues" evidence="1">
    <location>
        <begin position="111"/>
        <end position="127"/>
    </location>
</feature>
<feature type="region of interest" description="Disordered" evidence="1">
    <location>
        <begin position="106"/>
        <end position="127"/>
    </location>
</feature>
<evidence type="ECO:0000256" key="1">
    <source>
        <dbReference type="SAM" id="MobiDB-lite"/>
    </source>
</evidence>